<dbReference type="Proteomes" id="UP000224634">
    <property type="component" value="Unassembled WGS sequence"/>
</dbReference>
<dbReference type="InterPro" id="IPR038872">
    <property type="entry name" value="Put_GTT3"/>
</dbReference>
<protein>
    <submittedName>
        <fullName evidence="3">Uncharacterized protein</fullName>
    </submittedName>
</protein>
<feature type="compositionally biased region" description="Acidic residues" evidence="1">
    <location>
        <begin position="101"/>
        <end position="110"/>
    </location>
</feature>
<dbReference type="AlphaFoldDB" id="A0A2B7YH96"/>
<dbReference type="GO" id="GO:0016020">
    <property type="term" value="C:membrane"/>
    <property type="evidence" value="ECO:0007669"/>
    <property type="project" value="TreeGrafter"/>
</dbReference>
<dbReference type="PANTHER" id="PTHR41807:SF1">
    <property type="entry name" value="GLUTATHIONE TRANSFERASE 3"/>
    <property type="match status" value="1"/>
</dbReference>
<dbReference type="STRING" id="1447883.A0A2B7YH96"/>
<accession>A0A2B7YH96</accession>
<sequence length="368" mass="40451">MSTSAYLRQLLKGDLLEIAESTGLTDYEGENKKTLEELLDNHLRGNQSALYTSDDKRLVEYFRRLSRSSPVKRETRADATTPGTEVRRTQRARRQTKPREEEIDNTDESEVSSVSDKSSPTPARTAARTPARPSLISSLPPSPAVVTDAIDRQTTRVREHVSSVWDTWGLTERSHALRSLLSSVRAIETLILVLELSGVYRETVPMRYLTTFPAVQSLRSPSFAVKIPDLFVLVSSAFWAPFLLWLSTSLLLPSLAAYFFNLSLKVSQQAAAASPTHTYGTRRSSAAATAAAAAATPEDKSNFDPLVFNVAKALISYLVYANNFTFWDLFHAITVRQVPTALPGGLPGLLTGSAIGTLGSLYEAILKK</sequence>
<dbReference type="OrthoDB" id="4034134at2759"/>
<reference evidence="3 4" key="1">
    <citation type="submission" date="2017-10" db="EMBL/GenBank/DDBJ databases">
        <title>Comparative genomics in systemic dimorphic fungi from Ajellomycetaceae.</title>
        <authorList>
            <person name="Munoz J.F."/>
            <person name="Mcewen J.G."/>
            <person name="Clay O.K."/>
            <person name="Cuomo C.A."/>
        </authorList>
    </citation>
    <scope>NUCLEOTIDE SEQUENCE [LARGE SCALE GENOMIC DNA]</scope>
    <source>
        <strain evidence="3 4">UAMH7299</strain>
    </source>
</reference>
<proteinExistence type="predicted"/>
<feature type="compositionally biased region" description="Low complexity" evidence="1">
    <location>
        <begin position="111"/>
        <end position="139"/>
    </location>
</feature>
<name>A0A2B7YH96_POLH7</name>
<evidence type="ECO:0000313" key="4">
    <source>
        <dbReference type="Proteomes" id="UP000224634"/>
    </source>
</evidence>
<feature type="transmembrane region" description="Helical" evidence="2">
    <location>
        <begin position="238"/>
        <end position="260"/>
    </location>
</feature>
<keyword evidence="2" id="KW-0472">Membrane</keyword>
<dbReference type="PANTHER" id="PTHR41807">
    <property type="entry name" value="GLUTATHIONE TRANSFERASE 3"/>
    <property type="match status" value="1"/>
</dbReference>
<evidence type="ECO:0000313" key="3">
    <source>
        <dbReference type="EMBL" id="PGH23454.1"/>
    </source>
</evidence>
<organism evidence="3 4">
    <name type="scientific">Polytolypa hystricis (strain UAMH7299)</name>
    <dbReference type="NCBI Taxonomy" id="1447883"/>
    <lineage>
        <taxon>Eukaryota</taxon>
        <taxon>Fungi</taxon>
        <taxon>Dikarya</taxon>
        <taxon>Ascomycota</taxon>
        <taxon>Pezizomycotina</taxon>
        <taxon>Eurotiomycetes</taxon>
        <taxon>Eurotiomycetidae</taxon>
        <taxon>Onygenales</taxon>
        <taxon>Onygenales incertae sedis</taxon>
        <taxon>Polytolypa</taxon>
    </lineage>
</organism>
<keyword evidence="2" id="KW-0812">Transmembrane</keyword>
<feature type="region of interest" description="Disordered" evidence="1">
    <location>
        <begin position="68"/>
        <end position="143"/>
    </location>
</feature>
<evidence type="ECO:0000256" key="1">
    <source>
        <dbReference type="SAM" id="MobiDB-lite"/>
    </source>
</evidence>
<keyword evidence="4" id="KW-1185">Reference proteome</keyword>
<gene>
    <name evidence="3" type="ORF">AJ80_02407</name>
</gene>
<dbReference type="EMBL" id="PDNA01000023">
    <property type="protein sequence ID" value="PGH23454.1"/>
    <property type="molecule type" value="Genomic_DNA"/>
</dbReference>
<comment type="caution">
    <text evidence="3">The sequence shown here is derived from an EMBL/GenBank/DDBJ whole genome shotgun (WGS) entry which is preliminary data.</text>
</comment>
<evidence type="ECO:0000256" key="2">
    <source>
        <dbReference type="SAM" id="Phobius"/>
    </source>
</evidence>
<keyword evidence="2" id="KW-1133">Transmembrane helix</keyword>